<comment type="caution">
    <text evidence="1">The sequence shown here is derived from an EMBL/GenBank/DDBJ whole genome shotgun (WGS) entry which is preliminary data.</text>
</comment>
<protein>
    <submittedName>
        <fullName evidence="1">Uncharacterized protein</fullName>
    </submittedName>
</protein>
<dbReference type="Proteomes" id="UP000799439">
    <property type="component" value="Unassembled WGS sequence"/>
</dbReference>
<evidence type="ECO:0000313" key="1">
    <source>
        <dbReference type="EMBL" id="KAF2154403.1"/>
    </source>
</evidence>
<name>A0A9P4J2S1_9PEZI</name>
<sequence>MEEKIVLAAGAAKRGVPKLRAAFGHRSTDESSPYTRNGLARGLTATRSRKLELGRGRASLSPFPTLRTETCYGFLLQMSNVDISTGRGRVIVVTVFFVHGFSAGYFTASVLRDQGGTDHSS</sequence>
<reference evidence="1" key="1">
    <citation type="journal article" date="2020" name="Stud. Mycol.">
        <title>101 Dothideomycetes genomes: a test case for predicting lifestyles and emergence of pathogens.</title>
        <authorList>
            <person name="Haridas S."/>
            <person name="Albert R."/>
            <person name="Binder M."/>
            <person name="Bloem J."/>
            <person name="Labutti K."/>
            <person name="Salamov A."/>
            <person name="Andreopoulos B."/>
            <person name="Baker S."/>
            <person name="Barry K."/>
            <person name="Bills G."/>
            <person name="Bluhm B."/>
            <person name="Cannon C."/>
            <person name="Castanera R."/>
            <person name="Culley D."/>
            <person name="Daum C."/>
            <person name="Ezra D."/>
            <person name="Gonzalez J."/>
            <person name="Henrissat B."/>
            <person name="Kuo A."/>
            <person name="Liang C."/>
            <person name="Lipzen A."/>
            <person name="Lutzoni F."/>
            <person name="Magnuson J."/>
            <person name="Mondo S."/>
            <person name="Nolan M."/>
            <person name="Ohm R."/>
            <person name="Pangilinan J."/>
            <person name="Park H.-J."/>
            <person name="Ramirez L."/>
            <person name="Alfaro M."/>
            <person name="Sun H."/>
            <person name="Tritt A."/>
            <person name="Yoshinaga Y."/>
            <person name="Zwiers L.-H."/>
            <person name="Turgeon B."/>
            <person name="Goodwin S."/>
            <person name="Spatafora J."/>
            <person name="Crous P."/>
            <person name="Grigoriev I."/>
        </authorList>
    </citation>
    <scope>NUCLEOTIDE SEQUENCE</scope>
    <source>
        <strain evidence="1">CBS 260.36</strain>
    </source>
</reference>
<proteinExistence type="predicted"/>
<evidence type="ECO:0000313" key="2">
    <source>
        <dbReference type="Proteomes" id="UP000799439"/>
    </source>
</evidence>
<dbReference type="AlphaFoldDB" id="A0A9P4J2S1"/>
<keyword evidence="2" id="KW-1185">Reference proteome</keyword>
<gene>
    <name evidence="1" type="ORF">K461DRAFT_128879</name>
</gene>
<dbReference type="EMBL" id="ML996084">
    <property type="protein sequence ID" value="KAF2154403.1"/>
    <property type="molecule type" value="Genomic_DNA"/>
</dbReference>
<accession>A0A9P4J2S1</accession>
<organism evidence="1 2">
    <name type="scientific">Myriangium duriaei CBS 260.36</name>
    <dbReference type="NCBI Taxonomy" id="1168546"/>
    <lineage>
        <taxon>Eukaryota</taxon>
        <taxon>Fungi</taxon>
        <taxon>Dikarya</taxon>
        <taxon>Ascomycota</taxon>
        <taxon>Pezizomycotina</taxon>
        <taxon>Dothideomycetes</taxon>
        <taxon>Dothideomycetidae</taxon>
        <taxon>Myriangiales</taxon>
        <taxon>Myriangiaceae</taxon>
        <taxon>Myriangium</taxon>
    </lineage>
</organism>